<keyword evidence="2" id="KW-0472">Membrane</keyword>
<sequence>MLGAIPFDIGQYYVHSLRIMQKLAYVYGWHDFLEDVDEVDDETLGILAAFFGVMMGVGSAAGMLNSFLKSTVAPAVEKNIAKQALTKTAWYVPMKKVLKIIGINVTKQSFAKSATKVVPVLGGVISGSLTFTMLSRQSNRLMEHLSELPPPLINAENSEGRVDSILSELEEKQRMQTGKGLRSAVSNYAAERRADISDIQAQLGEQVSATRRRVGTGRRTESSDAELKFTSTLATAESMDASTQDNLEGDAASEE</sequence>
<feature type="region of interest" description="Disordered" evidence="1">
    <location>
        <begin position="210"/>
        <end position="255"/>
    </location>
</feature>
<keyword evidence="2" id="KW-1133">Transmembrane helix</keyword>
<evidence type="ECO:0000256" key="1">
    <source>
        <dbReference type="SAM" id="MobiDB-lite"/>
    </source>
</evidence>
<gene>
    <name evidence="3" type="ORF">JVW63_06775</name>
</gene>
<reference evidence="4" key="1">
    <citation type="submission" date="2021-02" db="EMBL/GenBank/DDBJ databases">
        <title>Leucobacter sp. CX169.</title>
        <authorList>
            <person name="Cheng Y."/>
        </authorList>
    </citation>
    <scope>NUCLEOTIDE SEQUENCE [LARGE SCALE GENOMIC DNA]</scope>
    <source>
        <strain evidence="4">JY899</strain>
    </source>
</reference>
<organism evidence="3 4">
    <name type="scientific">Flaviflexus equikiangi</name>
    <dbReference type="NCBI Taxonomy" id="2758573"/>
    <lineage>
        <taxon>Bacteria</taxon>
        <taxon>Bacillati</taxon>
        <taxon>Actinomycetota</taxon>
        <taxon>Actinomycetes</taxon>
        <taxon>Actinomycetales</taxon>
        <taxon>Actinomycetaceae</taxon>
        <taxon>Flaviflexus</taxon>
    </lineage>
</organism>
<feature type="compositionally biased region" description="Basic and acidic residues" evidence="1">
    <location>
        <begin position="218"/>
        <end position="227"/>
    </location>
</feature>
<accession>A0ABS2TFG9</accession>
<keyword evidence="4" id="KW-1185">Reference proteome</keyword>
<protein>
    <submittedName>
        <fullName evidence="3">Uncharacterized protein</fullName>
    </submittedName>
</protein>
<feature type="compositionally biased region" description="Polar residues" evidence="1">
    <location>
        <begin position="229"/>
        <end position="246"/>
    </location>
</feature>
<evidence type="ECO:0000313" key="3">
    <source>
        <dbReference type="EMBL" id="MBM9433396.1"/>
    </source>
</evidence>
<evidence type="ECO:0000256" key="2">
    <source>
        <dbReference type="SAM" id="Phobius"/>
    </source>
</evidence>
<keyword evidence="2" id="KW-0812">Transmembrane</keyword>
<name>A0ABS2TFG9_9ACTO</name>
<proteinExistence type="predicted"/>
<comment type="caution">
    <text evidence="3">The sequence shown here is derived from an EMBL/GenBank/DDBJ whole genome shotgun (WGS) entry which is preliminary data.</text>
</comment>
<feature type="transmembrane region" description="Helical" evidence="2">
    <location>
        <begin position="44"/>
        <end position="68"/>
    </location>
</feature>
<dbReference type="Proteomes" id="UP000705983">
    <property type="component" value="Unassembled WGS sequence"/>
</dbReference>
<dbReference type="EMBL" id="JAFFJS010000003">
    <property type="protein sequence ID" value="MBM9433396.1"/>
    <property type="molecule type" value="Genomic_DNA"/>
</dbReference>
<evidence type="ECO:0000313" key="4">
    <source>
        <dbReference type="Proteomes" id="UP000705983"/>
    </source>
</evidence>